<evidence type="ECO:0000256" key="1">
    <source>
        <dbReference type="SAM" id="MobiDB-lite"/>
    </source>
</evidence>
<protein>
    <submittedName>
        <fullName evidence="2">Uncharacterized protein</fullName>
    </submittedName>
</protein>
<dbReference type="EMBL" id="PDCK01000045">
    <property type="protein sequence ID" value="PRQ19697.1"/>
    <property type="molecule type" value="Genomic_DNA"/>
</dbReference>
<comment type="caution">
    <text evidence="2">The sequence shown here is derived from an EMBL/GenBank/DDBJ whole genome shotgun (WGS) entry which is preliminary data.</text>
</comment>
<proteinExistence type="predicted"/>
<dbReference type="Proteomes" id="UP000238479">
    <property type="component" value="Chromosome 7"/>
</dbReference>
<evidence type="ECO:0000313" key="3">
    <source>
        <dbReference type="Proteomes" id="UP000238479"/>
    </source>
</evidence>
<feature type="compositionally biased region" description="Polar residues" evidence="1">
    <location>
        <begin position="45"/>
        <end position="62"/>
    </location>
</feature>
<keyword evidence="3" id="KW-1185">Reference proteome</keyword>
<dbReference type="AlphaFoldDB" id="A0A2P6PCN6"/>
<feature type="region of interest" description="Disordered" evidence="1">
    <location>
        <begin position="1"/>
        <end position="62"/>
    </location>
</feature>
<dbReference type="Gramene" id="PRQ19697">
    <property type="protein sequence ID" value="PRQ19697"/>
    <property type="gene ID" value="RchiOBHm_Chr7g0220051"/>
</dbReference>
<gene>
    <name evidence="2" type="ORF">RchiOBHm_Chr7g0220051</name>
</gene>
<accession>A0A2P6PCN6</accession>
<name>A0A2P6PCN6_ROSCH</name>
<reference evidence="2 3" key="1">
    <citation type="journal article" date="2018" name="Nat. Genet.">
        <title>The Rosa genome provides new insights in the design of modern roses.</title>
        <authorList>
            <person name="Bendahmane M."/>
        </authorList>
    </citation>
    <scope>NUCLEOTIDE SEQUENCE [LARGE SCALE GENOMIC DNA]</scope>
    <source>
        <strain evidence="3">cv. Old Blush</strain>
    </source>
</reference>
<evidence type="ECO:0000313" key="2">
    <source>
        <dbReference type="EMBL" id="PRQ19697.1"/>
    </source>
</evidence>
<organism evidence="2 3">
    <name type="scientific">Rosa chinensis</name>
    <name type="common">China rose</name>
    <dbReference type="NCBI Taxonomy" id="74649"/>
    <lineage>
        <taxon>Eukaryota</taxon>
        <taxon>Viridiplantae</taxon>
        <taxon>Streptophyta</taxon>
        <taxon>Embryophyta</taxon>
        <taxon>Tracheophyta</taxon>
        <taxon>Spermatophyta</taxon>
        <taxon>Magnoliopsida</taxon>
        <taxon>eudicotyledons</taxon>
        <taxon>Gunneridae</taxon>
        <taxon>Pentapetalae</taxon>
        <taxon>rosids</taxon>
        <taxon>fabids</taxon>
        <taxon>Rosales</taxon>
        <taxon>Rosaceae</taxon>
        <taxon>Rosoideae</taxon>
        <taxon>Rosoideae incertae sedis</taxon>
        <taxon>Rosa</taxon>
    </lineage>
</organism>
<sequence length="62" mass="6363">MAREKKTARPRPGASGLEDSSTATSPASPPLLEAASQHEVVSEPAASQPSGNVEMQNSCSLL</sequence>